<dbReference type="InterPro" id="IPR035965">
    <property type="entry name" value="PAS-like_dom_sf"/>
</dbReference>
<evidence type="ECO:0000256" key="5">
    <source>
        <dbReference type="ARBA" id="ARBA00022741"/>
    </source>
</evidence>
<dbReference type="SMART" id="SM00086">
    <property type="entry name" value="PAC"/>
    <property type="match status" value="1"/>
</dbReference>
<feature type="domain" description="PAC" evidence="10">
    <location>
        <begin position="81"/>
        <end position="128"/>
    </location>
</feature>
<keyword evidence="5" id="KW-0547">Nucleotide-binding</keyword>
<dbReference type="RefSeq" id="WP_256600833.1">
    <property type="nucleotide sequence ID" value="NZ_JANIBJ010000004.1"/>
</dbReference>
<evidence type="ECO:0000313" key="12">
    <source>
        <dbReference type="Proteomes" id="UP001524499"/>
    </source>
</evidence>
<proteinExistence type="predicted"/>
<comment type="catalytic activity">
    <reaction evidence="1">
        <text>ATP + protein L-histidine = ADP + protein N-phospho-L-histidine.</text>
        <dbReference type="EC" id="2.7.13.3"/>
    </reaction>
</comment>
<dbReference type="EC" id="2.7.13.3" evidence="2"/>
<evidence type="ECO:0000256" key="8">
    <source>
        <dbReference type="ARBA" id="ARBA00023026"/>
    </source>
</evidence>
<dbReference type="Proteomes" id="UP001524499">
    <property type="component" value="Unassembled WGS sequence"/>
</dbReference>
<organism evidence="11 12">
    <name type="scientific">Methylomonas subterranea</name>
    <dbReference type="NCBI Taxonomy" id="2952225"/>
    <lineage>
        <taxon>Bacteria</taxon>
        <taxon>Pseudomonadati</taxon>
        <taxon>Pseudomonadota</taxon>
        <taxon>Gammaproteobacteria</taxon>
        <taxon>Methylococcales</taxon>
        <taxon>Methylococcaceae</taxon>
        <taxon>Methylomonas</taxon>
    </lineage>
</organism>
<dbReference type="InterPro" id="IPR000014">
    <property type="entry name" value="PAS"/>
</dbReference>
<dbReference type="InterPro" id="IPR013767">
    <property type="entry name" value="PAS_fold"/>
</dbReference>
<evidence type="ECO:0000256" key="4">
    <source>
        <dbReference type="ARBA" id="ARBA00022679"/>
    </source>
</evidence>
<feature type="domain" description="PAS" evidence="9">
    <location>
        <begin position="12"/>
        <end position="78"/>
    </location>
</feature>
<dbReference type="InterPro" id="IPR000700">
    <property type="entry name" value="PAS-assoc_C"/>
</dbReference>
<evidence type="ECO:0000256" key="7">
    <source>
        <dbReference type="ARBA" id="ARBA00022840"/>
    </source>
</evidence>
<keyword evidence="4" id="KW-0808">Transferase</keyword>
<name>A0ABT1TCH7_9GAMM</name>
<protein>
    <recommendedName>
        <fullName evidence="2">histidine kinase</fullName>
        <ecNumber evidence="2">2.7.13.3</ecNumber>
    </recommendedName>
</protein>
<evidence type="ECO:0000256" key="1">
    <source>
        <dbReference type="ARBA" id="ARBA00000085"/>
    </source>
</evidence>
<dbReference type="SMART" id="SM00091">
    <property type="entry name" value="PAS"/>
    <property type="match status" value="1"/>
</dbReference>
<dbReference type="PANTHER" id="PTHR41523:SF8">
    <property type="entry name" value="ETHYLENE RESPONSE SENSOR PROTEIN"/>
    <property type="match status" value="1"/>
</dbReference>
<keyword evidence="7" id="KW-0067">ATP-binding</keyword>
<keyword evidence="3" id="KW-0597">Phosphoprotein</keyword>
<sequence>MGSSIRNPGAWYRSIIESSNDAIIGKDLNGLVTSWNPAAERMFGYREEEIFGRPITQLIPRERHGEEKVILGRILQGEHIQHYETVRIRKNGANFPASISISPIRNSDGRLIGAAKIIRDISERKAAG</sequence>
<keyword evidence="6" id="KW-0418">Kinase</keyword>
<dbReference type="EMBL" id="JANIBJ010000004">
    <property type="protein sequence ID" value="MCQ8103163.1"/>
    <property type="molecule type" value="Genomic_DNA"/>
</dbReference>
<dbReference type="PROSITE" id="PS50112">
    <property type="entry name" value="PAS"/>
    <property type="match status" value="1"/>
</dbReference>
<dbReference type="CDD" id="cd00130">
    <property type="entry name" value="PAS"/>
    <property type="match status" value="1"/>
</dbReference>
<dbReference type="Gene3D" id="3.30.450.20">
    <property type="entry name" value="PAS domain"/>
    <property type="match status" value="1"/>
</dbReference>
<evidence type="ECO:0000256" key="3">
    <source>
        <dbReference type="ARBA" id="ARBA00022553"/>
    </source>
</evidence>
<dbReference type="SUPFAM" id="SSF55785">
    <property type="entry name" value="PYP-like sensor domain (PAS domain)"/>
    <property type="match status" value="1"/>
</dbReference>
<gene>
    <name evidence="11" type="ORF">NP590_03500</name>
</gene>
<reference evidence="11 12" key="1">
    <citation type="submission" date="2022-07" db="EMBL/GenBank/DDBJ databases">
        <title>Methylomonas rivi sp. nov., Methylomonas rosea sp. nov., Methylomonas aureus sp. nov. and Methylomonas subterranea sp. nov., four novel methanotrophs isolated from a freshwater creek and the deep terrestrial subsurface.</title>
        <authorList>
            <person name="Abin C."/>
            <person name="Sankaranarayanan K."/>
            <person name="Garner C."/>
            <person name="Sindelar R."/>
            <person name="Kotary K."/>
            <person name="Garner R."/>
            <person name="Barclay S."/>
            <person name="Lawson P."/>
            <person name="Krumholz L."/>
        </authorList>
    </citation>
    <scope>NUCLEOTIDE SEQUENCE [LARGE SCALE GENOMIC DNA]</scope>
    <source>
        <strain evidence="11 12">SURF-2</strain>
    </source>
</reference>
<keyword evidence="8" id="KW-0843">Virulence</keyword>
<dbReference type="PANTHER" id="PTHR41523">
    <property type="entry name" value="TWO-COMPONENT SYSTEM SENSOR PROTEIN"/>
    <property type="match status" value="1"/>
</dbReference>
<evidence type="ECO:0000256" key="6">
    <source>
        <dbReference type="ARBA" id="ARBA00022777"/>
    </source>
</evidence>
<dbReference type="PROSITE" id="PS50113">
    <property type="entry name" value="PAC"/>
    <property type="match status" value="1"/>
</dbReference>
<comment type="caution">
    <text evidence="11">The sequence shown here is derived from an EMBL/GenBank/DDBJ whole genome shotgun (WGS) entry which is preliminary data.</text>
</comment>
<accession>A0ABT1TCH7</accession>
<dbReference type="InterPro" id="IPR001610">
    <property type="entry name" value="PAC"/>
</dbReference>
<evidence type="ECO:0000259" key="9">
    <source>
        <dbReference type="PROSITE" id="PS50112"/>
    </source>
</evidence>
<evidence type="ECO:0000259" key="10">
    <source>
        <dbReference type="PROSITE" id="PS50113"/>
    </source>
</evidence>
<evidence type="ECO:0000256" key="2">
    <source>
        <dbReference type="ARBA" id="ARBA00012438"/>
    </source>
</evidence>
<dbReference type="NCBIfam" id="TIGR00229">
    <property type="entry name" value="sensory_box"/>
    <property type="match status" value="1"/>
</dbReference>
<dbReference type="Pfam" id="PF00989">
    <property type="entry name" value="PAS"/>
    <property type="match status" value="1"/>
</dbReference>
<evidence type="ECO:0000313" key="11">
    <source>
        <dbReference type="EMBL" id="MCQ8103163.1"/>
    </source>
</evidence>
<keyword evidence="12" id="KW-1185">Reference proteome</keyword>